<dbReference type="Gene3D" id="1.25.40.390">
    <property type="match status" value="1"/>
</dbReference>
<evidence type="ECO:0000259" key="6">
    <source>
        <dbReference type="Pfam" id="PF07980"/>
    </source>
</evidence>
<sequence length="591" mass="66373">MSSAFLAVGLTFQACSLDEENPGGFTMEAMAKNSLESYQTLINQCYFGAERVLYGTDGFMELTEGDTDLWTHRRNQPGGNTQYFWFFAGAAPNTTYIDRIWNALYDGIGSCNMAISLAPKAPFKTENDRNAKVAIARFMRAVYFFNAVEQFGAVTMITDVPSGMDFSPTRTEPLEIYRKVILPDLEFAVAHLEKGDDATTTTPTKKAALGMLAKAYLQTKEYGTDEYIQKAYDTAKLLIDDCESGGSTYGAYMYPSVEDVFKEANNYRNKEALWKHRWYAGTEGHGSSNGNYRLNRNDEKFLANINYFGACEDNQATRLTWRGSQAGIFMPTQHLLSLYVQADGTLDPRFHQWFTTEWAGNKKFVWDATTAAVYGKDAGLAGQMLSAGDKAIEILMPQDADYQSELAKKSTAKYLVIDYKDIYNDASKNVVMTSGGKENILNNFYPSLNKHNSSNYYVANANKMRNANLNATFIMRMAEVYLIAAEADIYLGNTAEAKAFINKIRRRAGANELIETPTIRTILDERGRELCGEYCRFYDLKRTGMFKDAAYLQDTHPDLAVYFKPEYALRPISTTFTAGIINGAEYQNPGY</sequence>
<feature type="domain" description="SusD-like N-terminal" evidence="7">
    <location>
        <begin position="38"/>
        <end position="217"/>
    </location>
</feature>
<evidence type="ECO:0000256" key="2">
    <source>
        <dbReference type="ARBA" id="ARBA00006275"/>
    </source>
</evidence>
<protein>
    <submittedName>
        <fullName evidence="8">SusD family</fullName>
    </submittedName>
</protein>
<dbReference type="InterPro" id="IPR012944">
    <property type="entry name" value="SusD_RagB_dom"/>
</dbReference>
<gene>
    <name evidence="8" type="ORF">NCTC13063_01182</name>
</gene>
<dbReference type="AlphaFoldDB" id="A0AAQ1UI54"/>
<dbReference type="Pfam" id="PF14322">
    <property type="entry name" value="SusD-like_3"/>
    <property type="match status" value="1"/>
</dbReference>
<evidence type="ECO:0000256" key="1">
    <source>
        <dbReference type="ARBA" id="ARBA00004442"/>
    </source>
</evidence>
<dbReference type="EMBL" id="UGTJ01000001">
    <property type="protein sequence ID" value="SUB79905.1"/>
    <property type="molecule type" value="Genomic_DNA"/>
</dbReference>
<keyword evidence="5" id="KW-0998">Cell outer membrane</keyword>
<dbReference type="InterPro" id="IPR011990">
    <property type="entry name" value="TPR-like_helical_dom_sf"/>
</dbReference>
<name>A0AAQ1UI54_9BACT</name>
<organism evidence="8 9">
    <name type="scientific">Segatella buccae</name>
    <dbReference type="NCBI Taxonomy" id="28126"/>
    <lineage>
        <taxon>Bacteria</taxon>
        <taxon>Pseudomonadati</taxon>
        <taxon>Bacteroidota</taxon>
        <taxon>Bacteroidia</taxon>
        <taxon>Bacteroidales</taxon>
        <taxon>Prevotellaceae</taxon>
        <taxon>Segatella</taxon>
    </lineage>
</organism>
<keyword evidence="4" id="KW-0472">Membrane</keyword>
<comment type="subcellular location">
    <subcellularLocation>
        <location evidence="1">Cell outer membrane</location>
    </subcellularLocation>
</comment>
<evidence type="ECO:0000256" key="5">
    <source>
        <dbReference type="ARBA" id="ARBA00023237"/>
    </source>
</evidence>
<dbReference type="Proteomes" id="UP000255283">
    <property type="component" value="Unassembled WGS sequence"/>
</dbReference>
<comment type="similarity">
    <text evidence="2">Belongs to the SusD family.</text>
</comment>
<comment type="caution">
    <text evidence="8">The sequence shown here is derived from an EMBL/GenBank/DDBJ whole genome shotgun (WGS) entry which is preliminary data.</text>
</comment>
<evidence type="ECO:0000259" key="7">
    <source>
        <dbReference type="Pfam" id="PF14322"/>
    </source>
</evidence>
<keyword evidence="3" id="KW-0732">Signal</keyword>
<evidence type="ECO:0000256" key="4">
    <source>
        <dbReference type="ARBA" id="ARBA00023136"/>
    </source>
</evidence>
<feature type="domain" description="RagB/SusD" evidence="6">
    <location>
        <begin position="270"/>
        <end position="568"/>
    </location>
</feature>
<evidence type="ECO:0000313" key="9">
    <source>
        <dbReference type="Proteomes" id="UP000255283"/>
    </source>
</evidence>
<dbReference type="SUPFAM" id="SSF48452">
    <property type="entry name" value="TPR-like"/>
    <property type="match status" value="1"/>
</dbReference>
<evidence type="ECO:0000256" key="3">
    <source>
        <dbReference type="ARBA" id="ARBA00022729"/>
    </source>
</evidence>
<reference evidence="8 9" key="1">
    <citation type="submission" date="2018-06" db="EMBL/GenBank/DDBJ databases">
        <authorList>
            <consortium name="Pathogen Informatics"/>
            <person name="Doyle S."/>
        </authorList>
    </citation>
    <scope>NUCLEOTIDE SEQUENCE [LARGE SCALE GENOMIC DNA]</scope>
    <source>
        <strain evidence="8 9">NCTC13063</strain>
    </source>
</reference>
<dbReference type="InterPro" id="IPR033985">
    <property type="entry name" value="SusD-like_N"/>
</dbReference>
<dbReference type="Pfam" id="PF07980">
    <property type="entry name" value="SusD_RagB"/>
    <property type="match status" value="1"/>
</dbReference>
<proteinExistence type="inferred from homology"/>
<dbReference type="GO" id="GO:0009279">
    <property type="term" value="C:cell outer membrane"/>
    <property type="evidence" value="ECO:0007669"/>
    <property type="project" value="UniProtKB-SubCell"/>
</dbReference>
<accession>A0AAQ1UI54</accession>
<evidence type="ECO:0000313" key="8">
    <source>
        <dbReference type="EMBL" id="SUB79905.1"/>
    </source>
</evidence>